<evidence type="ECO:0000313" key="1">
    <source>
        <dbReference type="EMBL" id="KKN68183.1"/>
    </source>
</evidence>
<reference evidence="1" key="1">
    <citation type="journal article" date="2015" name="Nature">
        <title>Complex archaea that bridge the gap between prokaryotes and eukaryotes.</title>
        <authorList>
            <person name="Spang A."/>
            <person name="Saw J.H."/>
            <person name="Jorgensen S.L."/>
            <person name="Zaremba-Niedzwiedzka K."/>
            <person name="Martijn J."/>
            <person name="Lind A.E."/>
            <person name="van Eijk R."/>
            <person name="Schleper C."/>
            <person name="Guy L."/>
            <person name="Ettema T.J."/>
        </authorList>
    </citation>
    <scope>NUCLEOTIDE SEQUENCE</scope>
</reference>
<accession>A0A0F9VQV7</accession>
<sequence>MFKKIWNKIWCFFNDYNYHRLELEVYLYRSTFGWRHSGLKPDWLLRSEIWMQDI</sequence>
<comment type="caution">
    <text evidence="1">The sequence shown here is derived from an EMBL/GenBank/DDBJ whole genome shotgun (WGS) entry which is preliminary data.</text>
</comment>
<dbReference type="AlphaFoldDB" id="A0A0F9VQV7"/>
<proteinExistence type="predicted"/>
<organism evidence="1">
    <name type="scientific">marine sediment metagenome</name>
    <dbReference type="NCBI Taxonomy" id="412755"/>
    <lineage>
        <taxon>unclassified sequences</taxon>
        <taxon>metagenomes</taxon>
        <taxon>ecological metagenomes</taxon>
    </lineage>
</organism>
<gene>
    <name evidence="1" type="ORF">LCGC14_0454080</name>
</gene>
<name>A0A0F9VQV7_9ZZZZ</name>
<protein>
    <submittedName>
        <fullName evidence="1">Uncharacterized protein</fullName>
    </submittedName>
</protein>
<dbReference type="EMBL" id="LAZR01000456">
    <property type="protein sequence ID" value="KKN68183.1"/>
    <property type="molecule type" value="Genomic_DNA"/>
</dbReference>